<dbReference type="Pfam" id="PF06686">
    <property type="entry name" value="SpoIIIAC"/>
    <property type="match status" value="1"/>
</dbReference>
<organism evidence="2 3">
    <name type="scientific">Clostridium liquoris</name>
    <dbReference type="NCBI Taxonomy" id="1289519"/>
    <lineage>
        <taxon>Bacteria</taxon>
        <taxon>Bacillati</taxon>
        <taxon>Bacillota</taxon>
        <taxon>Clostridia</taxon>
        <taxon>Eubacteriales</taxon>
        <taxon>Clostridiaceae</taxon>
        <taxon>Clostridium</taxon>
    </lineage>
</organism>
<dbReference type="InterPro" id="IPR009570">
    <property type="entry name" value="Spore_III_AC"/>
</dbReference>
<evidence type="ECO:0000313" key="3">
    <source>
        <dbReference type="Proteomes" id="UP000239706"/>
    </source>
</evidence>
<proteinExistence type="predicted"/>
<accession>A0A2T0B4H0</accession>
<keyword evidence="1" id="KW-1133">Transmembrane helix</keyword>
<dbReference type="EMBL" id="PVXO01000036">
    <property type="protein sequence ID" value="PRR78791.1"/>
    <property type="molecule type" value="Genomic_DNA"/>
</dbReference>
<dbReference type="AlphaFoldDB" id="A0A2T0B4H0"/>
<feature type="transmembrane region" description="Helical" evidence="1">
    <location>
        <begin position="6"/>
        <end position="24"/>
    </location>
</feature>
<dbReference type="RefSeq" id="WP_106063489.1">
    <property type="nucleotide sequence ID" value="NZ_PVXO01000036.1"/>
</dbReference>
<dbReference type="Proteomes" id="UP000239706">
    <property type="component" value="Unassembled WGS sequence"/>
</dbReference>
<keyword evidence="3" id="KW-1185">Reference proteome</keyword>
<evidence type="ECO:0000256" key="1">
    <source>
        <dbReference type="SAM" id="Phobius"/>
    </source>
</evidence>
<protein>
    <submittedName>
        <fullName evidence="2">Stage III sporulation protein AC/AD protein family protein</fullName>
    </submittedName>
</protein>
<sequence>MLDVNLIFKIGAVSILIIVLDKILKTSGYDDYAVLTNLAGIVIILMMVINLVNKLFNTVKTMFQL</sequence>
<reference evidence="2 3" key="1">
    <citation type="submission" date="2018-03" db="EMBL/GenBank/DDBJ databases">
        <title>Genome sequence of Clostridium liquoris DSM 100320.</title>
        <authorList>
            <person name="Poehlein A."/>
            <person name="Daniel R."/>
        </authorList>
    </citation>
    <scope>NUCLEOTIDE SEQUENCE [LARGE SCALE GENOMIC DNA]</scope>
    <source>
        <strain evidence="2 3">DSM 100320</strain>
    </source>
</reference>
<keyword evidence="1" id="KW-0812">Transmembrane</keyword>
<dbReference type="OrthoDB" id="1926511at2"/>
<feature type="transmembrane region" description="Helical" evidence="1">
    <location>
        <begin position="31"/>
        <end position="52"/>
    </location>
</feature>
<gene>
    <name evidence="2" type="ORF">CLLI_13730</name>
</gene>
<name>A0A2T0B4H0_9CLOT</name>
<dbReference type="InterPro" id="IPR025664">
    <property type="entry name" value="Spore_III_AC/AD"/>
</dbReference>
<evidence type="ECO:0000313" key="2">
    <source>
        <dbReference type="EMBL" id="PRR78791.1"/>
    </source>
</evidence>
<dbReference type="NCBIfam" id="TIGR02848">
    <property type="entry name" value="spore_III_AC"/>
    <property type="match status" value="1"/>
</dbReference>
<comment type="caution">
    <text evidence="2">The sequence shown here is derived from an EMBL/GenBank/DDBJ whole genome shotgun (WGS) entry which is preliminary data.</text>
</comment>
<keyword evidence="1" id="KW-0472">Membrane</keyword>